<dbReference type="EMBL" id="UEYP01000003">
    <property type="protein sequence ID" value="SSC67193.1"/>
    <property type="molecule type" value="Genomic_DNA"/>
</dbReference>
<dbReference type="Gene3D" id="3.40.50.2300">
    <property type="match status" value="1"/>
</dbReference>
<reference evidence="2" key="1">
    <citation type="submission" date="2018-07" db="EMBL/GenBank/DDBJ databases">
        <authorList>
            <person name="Peiro R."/>
            <person name="Begona"/>
            <person name="Cbmso G."/>
            <person name="Lopez M."/>
            <person name="Gonzalez S."/>
        </authorList>
    </citation>
    <scope>NUCLEOTIDE SEQUENCE [LARGE SCALE GENOMIC DNA]</scope>
</reference>
<dbReference type="RefSeq" id="WP_115669854.1">
    <property type="nucleotide sequence ID" value="NZ_UEYP01000003.1"/>
</dbReference>
<gene>
    <name evidence="1" type="ORF">RHIZ70_2901</name>
</gene>
<evidence type="ECO:0000313" key="1">
    <source>
        <dbReference type="EMBL" id="SSC67193.1"/>
    </source>
</evidence>
<keyword evidence="2" id="KW-1185">Reference proteome</keyword>
<organism evidence="1 2">
    <name type="scientific">Ciceribacter selenitireducens ATCC BAA-1503</name>
    <dbReference type="NCBI Taxonomy" id="1336235"/>
    <lineage>
        <taxon>Bacteria</taxon>
        <taxon>Pseudomonadati</taxon>
        <taxon>Pseudomonadota</taxon>
        <taxon>Alphaproteobacteria</taxon>
        <taxon>Hyphomicrobiales</taxon>
        <taxon>Rhizobiaceae</taxon>
        <taxon>Ciceribacter</taxon>
    </lineage>
</organism>
<dbReference type="AlphaFoldDB" id="A0A376AIE8"/>
<proteinExistence type="predicted"/>
<sequence>MHNPSLRVLVAENQYLIAMEVEQILVDALDCTVAIVPLVRLKDQLREGEFDLVFLDKAPTEALNRDRARQVTQTGAALIFLSSYDHPLVEAPGSVAFPSVAKPIQAEELIRAVRSATARMST</sequence>
<protein>
    <recommendedName>
        <fullName evidence="3">Response regulatory domain-containing protein</fullName>
    </recommendedName>
</protein>
<accession>A0A376AIE8</accession>
<dbReference type="InterPro" id="IPR011006">
    <property type="entry name" value="CheY-like_superfamily"/>
</dbReference>
<dbReference type="SUPFAM" id="SSF52172">
    <property type="entry name" value="CheY-like"/>
    <property type="match status" value="1"/>
</dbReference>
<name>A0A376AIE8_9HYPH</name>
<evidence type="ECO:0000313" key="2">
    <source>
        <dbReference type="Proteomes" id="UP000254764"/>
    </source>
</evidence>
<dbReference type="OrthoDB" id="8404046at2"/>
<evidence type="ECO:0008006" key="3">
    <source>
        <dbReference type="Google" id="ProtNLM"/>
    </source>
</evidence>
<dbReference type="Proteomes" id="UP000254764">
    <property type="component" value="Unassembled WGS sequence"/>
</dbReference>